<dbReference type="PANTHER" id="PTHR43581">
    <property type="entry name" value="ATP/GTP PHOSPHATASE"/>
    <property type="match status" value="1"/>
</dbReference>
<dbReference type="InterPro" id="IPR051396">
    <property type="entry name" value="Bact_Antivir_Def_Nuclease"/>
</dbReference>
<proteinExistence type="predicted"/>
<dbReference type="Gene3D" id="3.40.50.300">
    <property type="entry name" value="P-loop containing nucleotide triphosphate hydrolases"/>
    <property type="match status" value="1"/>
</dbReference>
<dbReference type="GO" id="GO:0005524">
    <property type="term" value="F:ATP binding"/>
    <property type="evidence" value="ECO:0007669"/>
    <property type="project" value="UniProtKB-KW"/>
</dbReference>
<dbReference type="InterPro" id="IPR003593">
    <property type="entry name" value="AAA+_ATPase"/>
</dbReference>
<evidence type="ECO:0000259" key="1">
    <source>
        <dbReference type="SMART" id="SM00382"/>
    </source>
</evidence>
<evidence type="ECO:0000313" key="3">
    <source>
        <dbReference type="Proteomes" id="UP000265411"/>
    </source>
</evidence>
<name>A0A395QZN5_9PSED</name>
<gene>
    <name evidence="2" type="ORF">ASB58_15845</name>
</gene>
<keyword evidence="3" id="KW-1185">Reference proteome</keyword>
<dbReference type="PANTHER" id="PTHR43581:SF3">
    <property type="entry name" value="AAA+ ATPASE DOMAIN-CONTAINING PROTEIN"/>
    <property type="match status" value="1"/>
</dbReference>
<comment type="caution">
    <text evidence="2">The sequence shown here is derived from an EMBL/GenBank/DDBJ whole genome shotgun (WGS) entry which is preliminary data.</text>
</comment>
<accession>A0A395QZN5</accession>
<protein>
    <submittedName>
        <fullName evidence="2">ATP-binding protein</fullName>
    </submittedName>
</protein>
<dbReference type="OrthoDB" id="9815944at2"/>
<dbReference type="GO" id="GO:0016887">
    <property type="term" value="F:ATP hydrolysis activity"/>
    <property type="evidence" value="ECO:0007669"/>
    <property type="project" value="InterPro"/>
</dbReference>
<dbReference type="EMBL" id="LMAZ01000006">
    <property type="protein sequence ID" value="RGP53345.1"/>
    <property type="molecule type" value="Genomic_DNA"/>
</dbReference>
<dbReference type="SMART" id="SM00382">
    <property type="entry name" value="AAA"/>
    <property type="match status" value="1"/>
</dbReference>
<keyword evidence="2" id="KW-0547">Nucleotide-binding</keyword>
<dbReference type="CDD" id="cd00267">
    <property type="entry name" value="ABC_ATPase"/>
    <property type="match status" value="1"/>
</dbReference>
<dbReference type="InterPro" id="IPR027417">
    <property type="entry name" value="P-loop_NTPase"/>
</dbReference>
<keyword evidence="2" id="KW-0067">ATP-binding</keyword>
<reference evidence="2 3" key="1">
    <citation type="journal article" date="2018" name="Syst. Appl. Microbiol.">
        <title>Pseudomonas gallaeciensis sp. nov., isolated from crude-oil-contaminated intertidal sand samples after the Prestige oil spill.</title>
        <authorList>
            <person name="Mulet M."/>
            <person name="Sanchez D."/>
            <person name="Rodriguez A.C."/>
            <person name="Nogales B."/>
            <person name="Bosch R."/>
            <person name="Busquets A."/>
            <person name="Gomila M."/>
            <person name="Lalucat J."/>
            <person name="Garcia-Valdes E."/>
        </authorList>
    </citation>
    <scope>NUCLEOTIDE SEQUENCE [LARGE SCALE GENOMIC DNA]</scope>
    <source>
        <strain evidence="2 3">V113</strain>
    </source>
</reference>
<evidence type="ECO:0000313" key="2">
    <source>
        <dbReference type="EMBL" id="RGP53345.1"/>
    </source>
</evidence>
<dbReference type="SUPFAM" id="SSF52540">
    <property type="entry name" value="P-loop containing nucleoside triphosphate hydrolases"/>
    <property type="match status" value="1"/>
</dbReference>
<dbReference type="AlphaFoldDB" id="A0A395QZN5"/>
<dbReference type="InterPro" id="IPR003959">
    <property type="entry name" value="ATPase_AAA_core"/>
</dbReference>
<sequence>MRITFENVKGIVSLDFEIPSGGVWILTGLNGTGKSTVLATLYRIRNSYGFQKFFRTSPLADRVDLYDNASITYEINGRSVTYRYGGQRWRARPRANSLVLEDFPFSTVSYLEANSERIEPFSDEIAPNRLRDASDDIKDFLVAVLADDKWNNLKFVNTRRGRGNEAFLIPYRPGRERAYKYYSEKSFSLGELCILRLAKRISEIPNDGLVLIDEIEMALHPQAQVRLLEKLRSVSRDKNTTVIFSTHSASIVKSAGRRNLIHLVNKGRNTIEAIRNPYPAQILGEIAFDDELGADFVFFVEDKQARLLLEQMIQEYLAIANPDINYQPLCKIAPVGGFVQVLEFVNGSSQIFPSYVRRFAFLDEDVKTESLRSAQRRNDHRLLDLFNRSGQILNYLPCTPEVGLVGMIEGQHVRQEIRNSFPGHAINIERIIQTADYQALQSQNPRDLAKKKIANVVESISLTTGIDEIQIRRALYKIYTKHKYGNAIGDLRALLGPIFNAR</sequence>
<organism evidence="2 3">
    <name type="scientific">Pseudomonas abyssi</name>
    <dbReference type="NCBI Taxonomy" id="170540"/>
    <lineage>
        <taxon>Bacteria</taxon>
        <taxon>Pseudomonadati</taxon>
        <taxon>Pseudomonadota</taxon>
        <taxon>Gammaproteobacteria</taxon>
        <taxon>Pseudomonadales</taxon>
        <taxon>Pseudomonadaceae</taxon>
        <taxon>Pseudomonas</taxon>
    </lineage>
</organism>
<dbReference type="Pfam" id="PF13304">
    <property type="entry name" value="AAA_21"/>
    <property type="match status" value="1"/>
</dbReference>
<feature type="domain" description="AAA+ ATPase" evidence="1">
    <location>
        <begin position="20"/>
        <end position="266"/>
    </location>
</feature>
<dbReference type="Proteomes" id="UP000265411">
    <property type="component" value="Unassembled WGS sequence"/>
</dbReference>